<dbReference type="Gene3D" id="1.10.555.10">
    <property type="entry name" value="Rho GTPase activation protein"/>
    <property type="match status" value="1"/>
</dbReference>
<sequence length="1072" mass="117101">ATWTTSLGGAGGLSGEDQVDERILFVQEYNRLAKQHGIRSLIHEGLGSEYAGRSLDQQKRGWFSRTFLRQTSATSQDNNAKPEKKIQHRRSVSDLAMQLVNPRKHGLKDEDPDSLVRLCGKSTNTRGLFRIPGSVRVVSVLYNYYCAEKDADSISSTIRYPGLPTHINAGVHDVASTFKKLLAGLPGGILGSLSLFDALVAIHSQLPEDVEINKTEQTKIRASLIALAIGTVKSQYRRELIYAVFGLLSLIGRVADTATEQDEGYDDLGIPPPAADLMGYDALGIVFGPLLLGDLINSYTTSVASPHSGIVLSVFTPPKRWRERRKSRASEESVLTSSTVDNIHVANSVAEMVISHWREVVVYMRSRGMFTTGNGVAPGQLQRGDKWLRSIASEALIPKNPAEWNKFPLPSEDADTSESVVPQSSSTSNGKSANSSKRHRLSAKILPGDGSAVKQRTMRGKYSTWRRGSKSAQSFSNSHSSGSASRRLLPQTFEPPPTHSPDVHNGARPKGFVLPTRMMSVEESEEPPQLQVRQALAPAREPHKERTAKAELQELGNLYLLGNASTESVIRHPVPQARDGSYDPPPQRVRIFQPPKGYKSTGVKQVAHDAPRSSAEGRFGGNPLGPLQTRSQPFDGPSENRSKISAEPPRTPTNTSGRETLSHPTGVATGGSAVKAMAALFERASKDAEVFPTPARNTGHGGGNKWSGDGTSQYTINSSPSKSLRLNRAGSVRSSRIPLRMQREVVEGGYSSDDTPAEMVRQKGNAGSSVGNWRTTRLLSKPSLETERIANWIETSSPVTPTMRLPPSQAELITSVESAEDRRIGGFGRTTTRLQEYPESRHMDFAGPTTIAQGPEGILPQAPRPEQASTPVRVGTNKSPSRGTTLLRAEIKNLQKELSAKTDEVARLRRQIEAKENVDIGSLRGRLRSANLQWRSWRERAEIAEKRVDALERLAAAKAITEEQGKRTEVTERPADGLEQLFVPKSRAEEPEGKKEKFVVLALAKPKWEPDEDGRKESSGEAWETDNGTRSSGAANVEAGIDIEWEAPDEELFNGAGMWMAAQGLLEPFGEK</sequence>
<reference evidence="4" key="1">
    <citation type="submission" date="2023-06" db="EMBL/GenBank/DDBJ databases">
        <title>Genome-scale phylogeny and comparative genomics of the fungal order Sordariales.</title>
        <authorList>
            <consortium name="Lawrence Berkeley National Laboratory"/>
            <person name="Hensen N."/>
            <person name="Bonometti L."/>
            <person name="Westerberg I."/>
            <person name="Brannstrom I.O."/>
            <person name="Guillou S."/>
            <person name="Cros-Aarteil S."/>
            <person name="Calhoun S."/>
            <person name="Haridas S."/>
            <person name="Kuo A."/>
            <person name="Mondo S."/>
            <person name="Pangilinan J."/>
            <person name="Riley R."/>
            <person name="Labutti K."/>
            <person name="Andreopoulos B."/>
            <person name="Lipzen A."/>
            <person name="Chen C."/>
            <person name="Yanf M."/>
            <person name="Daum C."/>
            <person name="Ng V."/>
            <person name="Clum A."/>
            <person name="Steindorff A."/>
            <person name="Ohm R."/>
            <person name="Martin F."/>
            <person name="Silar P."/>
            <person name="Natvig D."/>
            <person name="Lalanne C."/>
            <person name="Gautier V."/>
            <person name="Ament-Velasquez S.L."/>
            <person name="Kruys A."/>
            <person name="Hutchinson M.I."/>
            <person name="Powell A.J."/>
            <person name="Barry K."/>
            <person name="Miller A.N."/>
            <person name="Grigoriev I.V."/>
            <person name="Debuchy R."/>
            <person name="Gladieux P."/>
            <person name="Thoren M.H."/>
            <person name="Johannesson H."/>
        </authorList>
    </citation>
    <scope>NUCLEOTIDE SEQUENCE</scope>
    <source>
        <strain evidence="4">8032-3</strain>
    </source>
</reference>
<protein>
    <recommendedName>
        <fullName evidence="3">Rho-GAP domain-containing protein</fullName>
    </recommendedName>
</protein>
<feature type="compositionally biased region" description="Low complexity" evidence="2">
    <location>
        <begin position="417"/>
        <end position="435"/>
    </location>
</feature>
<dbReference type="EMBL" id="MU839012">
    <property type="protein sequence ID" value="KAK1766130.1"/>
    <property type="molecule type" value="Genomic_DNA"/>
</dbReference>
<dbReference type="SUPFAM" id="SSF48350">
    <property type="entry name" value="GTPase activation domain, GAP"/>
    <property type="match status" value="1"/>
</dbReference>
<feature type="coiled-coil region" evidence="1">
    <location>
        <begin position="884"/>
        <end position="918"/>
    </location>
</feature>
<keyword evidence="1" id="KW-0175">Coiled coil</keyword>
<evidence type="ECO:0000313" key="4">
    <source>
        <dbReference type="EMBL" id="KAK1766130.1"/>
    </source>
</evidence>
<dbReference type="PROSITE" id="PS50238">
    <property type="entry name" value="RHOGAP"/>
    <property type="match status" value="1"/>
</dbReference>
<feature type="region of interest" description="Disordered" evidence="2">
    <location>
        <begin position="1008"/>
        <end position="1039"/>
    </location>
</feature>
<feature type="compositionally biased region" description="Polar residues" evidence="2">
    <location>
        <begin position="652"/>
        <end position="663"/>
    </location>
</feature>
<comment type="caution">
    <text evidence="4">The sequence shown here is derived from an EMBL/GenBank/DDBJ whole genome shotgun (WGS) entry which is preliminary data.</text>
</comment>
<dbReference type="AlphaFoldDB" id="A0AAJ0BX67"/>
<dbReference type="InterPro" id="IPR000198">
    <property type="entry name" value="RhoGAP_dom"/>
</dbReference>
<feature type="domain" description="Rho-GAP" evidence="3">
    <location>
        <begin position="93"/>
        <end position="361"/>
    </location>
</feature>
<evidence type="ECO:0000256" key="1">
    <source>
        <dbReference type="SAM" id="Coils"/>
    </source>
</evidence>
<proteinExistence type="predicted"/>
<dbReference type="InterPro" id="IPR008936">
    <property type="entry name" value="Rho_GTPase_activation_prot"/>
</dbReference>
<organism evidence="4 5">
    <name type="scientific">Phialemonium atrogriseum</name>
    <dbReference type="NCBI Taxonomy" id="1093897"/>
    <lineage>
        <taxon>Eukaryota</taxon>
        <taxon>Fungi</taxon>
        <taxon>Dikarya</taxon>
        <taxon>Ascomycota</taxon>
        <taxon>Pezizomycotina</taxon>
        <taxon>Sordariomycetes</taxon>
        <taxon>Sordariomycetidae</taxon>
        <taxon>Cephalothecales</taxon>
        <taxon>Cephalothecaceae</taxon>
        <taxon>Phialemonium</taxon>
    </lineage>
</organism>
<dbReference type="RefSeq" id="XP_060282343.1">
    <property type="nucleotide sequence ID" value="XM_060431571.1"/>
</dbReference>
<keyword evidence="5" id="KW-1185">Reference proteome</keyword>
<dbReference type="Pfam" id="PF00620">
    <property type="entry name" value="RhoGAP"/>
    <property type="match status" value="1"/>
</dbReference>
<feature type="region of interest" description="Disordered" evidence="2">
    <location>
        <begin position="402"/>
        <end position="508"/>
    </location>
</feature>
<name>A0AAJ0BX67_9PEZI</name>
<accession>A0AAJ0BX67</accession>
<evidence type="ECO:0000313" key="5">
    <source>
        <dbReference type="Proteomes" id="UP001244011"/>
    </source>
</evidence>
<feature type="compositionally biased region" description="Basic and acidic residues" evidence="2">
    <location>
        <begin position="1008"/>
        <end position="1019"/>
    </location>
</feature>
<feature type="region of interest" description="Disordered" evidence="2">
    <location>
        <begin position="748"/>
        <end position="772"/>
    </location>
</feature>
<feature type="region of interest" description="Disordered" evidence="2">
    <location>
        <begin position="593"/>
        <end position="669"/>
    </location>
</feature>
<feature type="compositionally biased region" description="Low complexity" evidence="2">
    <location>
        <begin position="470"/>
        <end position="485"/>
    </location>
</feature>
<dbReference type="Proteomes" id="UP001244011">
    <property type="component" value="Unassembled WGS sequence"/>
</dbReference>
<dbReference type="GO" id="GO:0007165">
    <property type="term" value="P:signal transduction"/>
    <property type="evidence" value="ECO:0007669"/>
    <property type="project" value="InterPro"/>
</dbReference>
<evidence type="ECO:0000259" key="3">
    <source>
        <dbReference type="PROSITE" id="PS50238"/>
    </source>
</evidence>
<feature type="non-terminal residue" evidence="4">
    <location>
        <position position="1"/>
    </location>
</feature>
<gene>
    <name evidence="4" type="ORF">QBC33DRAFT_589086</name>
</gene>
<dbReference type="CDD" id="cd00159">
    <property type="entry name" value="RhoGAP"/>
    <property type="match status" value="1"/>
</dbReference>
<evidence type="ECO:0000256" key="2">
    <source>
        <dbReference type="SAM" id="MobiDB-lite"/>
    </source>
</evidence>
<dbReference type="GeneID" id="85314758"/>